<gene>
    <name evidence="2" type="ORF">A3SI_20002</name>
</gene>
<reference evidence="2 3" key="1">
    <citation type="submission" date="2012-05" db="EMBL/GenBank/DDBJ databases">
        <title>Genome sequence of Nitritalea halalkaliphila LW7.</title>
        <authorList>
            <person name="Jangir P.K."/>
            <person name="Singh A."/>
            <person name="Shivaji S."/>
            <person name="Sharma R."/>
        </authorList>
    </citation>
    <scope>NUCLEOTIDE SEQUENCE [LARGE SCALE GENOMIC DNA]</scope>
    <source>
        <strain evidence="2 3">LW7</strain>
    </source>
</reference>
<dbReference type="EMBL" id="AJYA01000098">
    <property type="protein sequence ID" value="EIM72150.1"/>
    <property type="molecule type" value="Genomic_DNA"/>
</dbReference>
<feature type="transmembrane region" description="Helical" evidence="1">
    <location>
        <begin position="49"/>
        <end position="65"/>
    </location>
</feature>
<keyword evidence="1" id="KW-0812">Transmembrane</keyword>
<comment type="caution">
    <text evidence="2">The sequence shown here is derived from an EMBL/GenBank/DDBJ whole genome shotgun (WGS) entry which is preliminary data.</text>
</comment>
<sequence>MHEMKYQKKGKGEHQKREGEEIRSFFNYIGLLIQSWQIIPYFDKYTLDLLRYYMFDFYLALYLILQS</sequence>
<evidence type="ECO:0000256" key="1">
    <source>
        <dbReference type="SAM" id="Phobius"/>
    </source>
</evidence>
<evidence type="ECO:0000313" key="2">
    <source>
        <dbReference type="EMBL" id="EIM72150.1"/>
    </source>
</evidence>
<name>I5BRE8_9BACT</name>
<keyword evidence="3" id="KW-1185">Reference proteome</keyword>
<proteinExistence type="predicted"/>
<organism evidence="2 3">
    <name type="scientific">Nitritalea halalkaliphila LW7</name>
    <dbReference type="NCBI Taxonomy" id="1189621"/>
    <lineage>
        <taxon>Bacteria</taxon>
        <taxon>Pseudomonadati</taxon>
        <taxon>Bacteroidota</taxon>
        <taxon>Cytophagia</taxon>
        <taxon>Cytophagales</taxon>
        <taxon>Cyclobacteriaceae</taxon>
        <taxon>Nitritalea</taxon>
    </lineage>
</organism>
<dbReference type="Proteomes" id="UP000005551">
    <property type="component" value="Unassembled WGS sequence"/>
</dbReference>
<protein>
    <submittedName>
        <fullName evidence="2">Uncharacterized protein</fullName>
    </submittedName>
</protein>
<accession>I5BRE8</accession>
<evidence type="ECO:0000313" key="3">
    <source>
        <dbReference type="Proteomes" id="UP000005551"/>
    </source>
</evidence>
<keyword evidence="1" id="KW-1133">Transmembrane helix</keyword>
<keyword evidence="1" id="KW-0472">Membrane</keyword>
<dbReference type="AlphaFoldDB" id="I5BRE8"/>